<dbReference type="InterPro" id="IPR008972">
    <property type="entry name" value="Cupredoxin"/>
</dbReference>
<evidence type="ECO:0000313" key="2">
    <source>
        <dbReference type="Proteomes" id="UP000325292"/>
    </source>
</evidence>
<dbReference type="PROSITE" id="PS51318">
    <property type="entry name" value="TAT"/>
    <property type="match status" value="1"/>
</dbReference>
<dbReference type="InterPro" id="IPR006311">
    <property type="entry name" value="TAT_signal"/>
</dbReference>
<accession>A0ABM6RQW5</accession>
<proteinExistence type="predicted"/>
<keyword evidence="2" id="KW-1185">Reference proteome</keyword>
<protein>
    <submittedName>
        <fullName evidence="1">Uncharacterized protein</fullName>
    </submittedName>
</protein>
<organism evidence="1 2">
    <name type="scientific">Sulfobacillus thermotolerans</name>
    <dbReference type="NCBI Taxonomy" id="338644"/>
    <lineage>
        <taxon>Bacteria</taxon>
        <taxon>Bacillati</taxon>
        <taxon>Bacillota</taxon>
        <taxon>Clostridia</taxon>
        <taxon>Eubacteriales</taxon>
        <taxon>Clostridiales Family XVII. Incertae Sedis</taxon>
        <taxon>Sulfobacillus</taxon>
    </lineage>
</organism>
<reference evidence="1 2" key="1">
    <citation type="journal article" date="2019" name="Sci. Rep.">
        <title>Sulfobacillus thermotolerans: new insights into resistance and metabolic capacities of acidophilic chemolithotrophs.</title>
        <authorList>
            <person name="Panyushkina A.E."/>
            <person name="Babenko V.V."/>
            <person name="Nikitina A.S."/>
            <person name="Selezneva O.V."/>
            <person name="Tsaplina I.A."/>
            <person name="Letarova M.A."/>
            <person name="Kostryukova E.S."/>
            <person name="Letarov A.V."/>
        </authorList>
    </citation>
    <scope>NUCLEOTIDE SEQUENCE [LARGE SCALE GENOMIC DNA]</scope>
    <source>
        <strain evidence="1 2">Kr1</strain>
    </source>
</reference>
<gene>
    <name evidence="1" type="ORF">BXT84_07710</name>
</gene>
<name>A0ABM6RQW5_9FIRM</name>
<dbReference type="SUPFAM" id="SSF49503">
    <property type="entry name" value="Cupredoxins"/>
    <property type="match status" value="1"/>
</dbReference>
<dbReference type="Gene3D" id="2.60.40.420">
    <property type="entry name" value="Cupredoxins - blue copper proteins"/>
    <property type="match status" value="1"/>
</dbReference>
<sequence>MDNKSPLETELPEESTWSRRQFLWGMGGVAAAGAVTLFGRQALVSAARGVFGSPVDSGNLNFYAYDYYYIPNYMTWRVGDYMRVTFQNQSHTHWHEWTIGRHLNEAYFQAFGEMDADAWQTDFWDGVPVTLSNPYNIDNFVPNKAIVTYEGPKYLYNIASGGDFSPTLKPGGSLTLSFQVPNKPGLWDFGCFVQQYIHYRTGMRGKLMILPA</sequence>
<dbReference type="Proteomes" id="UP000325292">
    <property type="component" value="Chromosome"/>
</dbReference>
<dbReference type="EMBL" id="CP019454">
    <property type="protein sequence ID" value="AUW93841.1"/>
    <property type="molecule type" value="Genomic_DNA"/>
</dbReference>
<evidence type="ECO:0000313" key="1">
    <source>
        <dbReference type="EMBL" id="AUW93841.1"/>
    </source>
</evidence>
<dbReference type="RefSeq" id="WP_103374780.1">
    <property type="nucleotide sequence ID" value="NZ_CP133983.1"/>
</dbReference>